<organism evidence="2">
    <name type="scientific">Akkermansia muciniphila</name>
    <dbReference type="NCBI Taxonomy" id="239935"/>
    <lineage>
        <taxon>Bacteria</taxon>
        <taxon>Pseudomonadati</taxon>
        <taxon>Verrucomicrobiota</taxon>
        <taxon>Verrucomicrobiia</taxon>
        <taxon>Verrucomicrobiales</taxon>
        <taxon>Akkermansiaceae</taxon>
        <taxon>Akkermansia</taxon>
    </lineage>
</organism>
<dbReference type="AlphaFoldDB" id="A0A6N2SWM4"/>
<feature type="domain" description="Lysozyme inhibitor LprI-like N-terminal" evidence="1">
    <location>
        <begin position="57"/>
        <end position="139"/>
    </location>
</feature>
<name>A0A6N2SWM4_9BACT</name>
<accession>A0A6N2SWM4</accession>
<dbReference type="Pfam" id="PF07007">
    <property type="entry name" value="LprI"/>
    <property type="match status" value="1"/>
</dbReference>
<gene>
    <name evidence="2" type="ORF">AMLFYP55_02289</name>
</gene>
<protein>
    <recommendedName>
        <fullName evidence="1">Lysozyme inhibitor LprI-like N-terminal domain-containing protein</fullName>
    </recommendedName>
</protein>
<dbReference type="InterPro" id="IPR009739">
    <property type="entry name" value="LprI-like_N"/>
</dbReference>
<dbReference type="Gene3D" id="1.20.1270.180">
    <property type="match status" value="1"/>
</dbReference>
<evidence type="ECO:0000313" key="2">
    <source>
        <dbReference type="EMBL" id="VYS96661.1"/>
    </source>
</evidence>
<sequence length="153" mass="17997">MKSSLFPPAVLFTVFFFSPALGKDGEDMCREDAVLTRLLRQFDRPNQEMVVNMLRVELWAYWEKRLEKVYRKLLKHYSERPELAEQLEASQQAWITYRDATVKTYGKCMKRGRKDLPENGWYAANINCLFIDLVEERCRILEELLGLVQGNGL</sequence>
<evidence type="ECO:0000259" key="1">
    <source>
        <dbReference type="Pfam" id="PF07007"/>
    </source>
</evidence>
<dbReference type="EMBL" id="CACRSS010000003">
    <property type="protein sequence ID" value="VYS96661.1"/>
    <property type="molecule type" value="Genomic_DNA"/>
</dbReference>
<reference evidence="2" key="1">
    <citation type="submission" date="2019-11" db="EMBL/GenBank/DDBJ databases">
        <authorList>
            <person name="Feng L."/>
        </authorList>
    </citation>
    <scope>NUCLEOTIDE SEQUENCE</scope>
    <source>
        <strain evidence="2">AMuciniphilaLFYP55</strain>
    </source>
</reference>
<proteinExistence type="predicted"/>
<dbReference type="OrthoDB" id="7340239at2"/>